<dbReference type="PANTHER" id="PTHR42756">
    <property type="entry name" value="TRANSCRIPTIONAL REGULATOR, MARR"/>
    <property type="match status" value="1"/>
</dbReference>
<keyword evidence="1" id="KW-0805">Transcription regulation</keyword>
<dbReference type="AlphaFoldDB" id="A0AB39U4E9"/>
<keyword evidence="3" id="KW-0804">Transcription</keyword>
<dbReference type="CDD" id="cd00090">
    <property type="entry name" value="HTH_ARSR"/>
    <property type="match status" value="1"/>
</dbReference>
<sequence length="119" mass="13727">MNPQRVTWLQYDILFALRDDPFLPSVLSRRLGIARSKLSKNLGVLKALGYVEQMPGSDDRRELQTTLSKLGQTFMHEVDQQHQELVDVARSVWSESEQSQFEVLSQKLIDALRKDRVAQ</sequence>
<dbReference type="EMBL" id="CP129674">
    <property type="protein sequence ID" value="XDS43861.1"/>
    <property type="molecule type" value="Genomic_DNA"/>
</dbReference>
<dbReference type="GO" id="GO:0003700">
    <property type="term" value="F:DNA-binding transcription factor activity"/>
    <property type="evidence" value="ECO:0007669"/>
    <property type="project" value="InterPro"/>
</dbReference>
<dbReference type="PROSITE" id="PS50995">
    <property type="entry name" value="HTH_MARR_2"/>
    <property type="match status" value="1"/>
</dbReference>
<gene>
    <name evidence="5" type="ORF">QN215_06110</name>
</gene>
<feature type="domain" description="HTH marR-type" evidence="4">
    <location>
        <begin position="1"/>
        <end position="110"/>
    </location>
</feature>
<dbReference type="SUPFAM" id="SSF46785">
    <property type="entry name" value="Winged helix' DNA-binding domain"/>
    <property type="match status" value="1"/>
</dbReference>
<proteinExistence type="predicted"/>
<dbReference type="Gene3D" id="1.10.10.10">
    <property type="entry name" value="Winged helix-like DNA-binding domain superfamily/Winged helix DNA-binding domain"/>
    <property type="match status" value="1"/>
</dbReference>
<keyword evidence="2" id="KW-0238">DNA-binding</keyword>
<accession>A0AB39U4E9</accession>
<evidence type="ECO:0000259" key="4">
    <source>
        <dbReference type="PROSITE" id="PS50995"/>
    </source>
</evidence>
<dbReference type="InterPro" id="IPR036390">
    <property type="entry name" value="WH_DNA-bd_sf"/>
</dbReference>
<evidence type="ECO:0000256" key="3">
    <source>
        <dbReference type="ARBA" id="ARBA00023163"/>
    </source>
</evidence>
<evidence type="ECO:0000313" key="5">
    <source>
        <dbReference type="EMBL" id="XDS43861.1"/>
    </source>
</evidence>
<name>A0AB39U4E9_9BIFI</name>
<reference evidence="5" key="1">
    <citation type="submission" date="2023-07" db="EMBL/GenBank/DDBJ databases">
        <title>Bifidobacterium aquikefiriaerophilum sp. nov. and Bifidobacterium eccum sp. nov., isolated from water kefir.</title>
        <authorList>
            <person name="Breselge S."/>
            <person name="Bellassi P."/>
            <person name="Barcenilla C."/>
            <person name="Alvarez-Ordonez A."/>
            <person name="Morelli L."/>
            <person name="Cotter P.D."/>
        </authorList>
    </citation>
    <scope>NUCLEOTIDE SEQUENCE</scope>
    <source>
        <strain evidence="5">WK041_4_12</strain>
    </source>
</reference>
<dbReference type="PANTHER" id="PTHR42756:SF1">
    <property type="entry name" value="TRANSCRIPTIONAL REPRESSOR OF EMRAB OPERON"/>
    <property type="match status" value="1"/>
</dbReference>
<dbReference type="RefSeq" id="WP_369343455.1">
    <property type="nucleotide sequence ID" value="NZ_CP129674.1"/>
</dbReference>
<dbReference type="InterPro" id="IPR011991">
    <property type="entry name" value="ArsR-like_HTH"/>
</dbReference>
<dbReference type="InterPro" id="IPR036388">
    <property type="entry name" value="WH-like_DNA-bd_sf"/>
</dbReference>
<protein>
    <submittedName>
        <fullName evidence="5">MarR family winged helix-turn-helix transcriptional regulator</fullName>
    </submittedName>
</protein>
<dbReference type="KEGG" id="baqk:QN215_06110"/>
<dbReference type="GO" id="GO:0003677">
    <property type="term" value="F:DNA binding"/>
    <property type="evidence" value="ECO:0007669"/>
    <property type="project" value="UniProtKB-KW"/>
</dbReference>
<organism evidence="5">
    <name type="scientific">Bifidobacterium aquikefiricola</name>
    <dbReference type="NCBI Taxonomy" id="3059038"/>
    <lineage>
        <taxon>Bacteria</taxon>
        <taxon>Bacillati</taxon>
        <taxon>Actinomycetota</taxon>
        <taxon>Actinomycetes</taxon>
        <taxon>Bifidobacteriales</taxon>
        <taxon>Bifidobacteriaceae</taxon>
        <taxon>Bifidobacterium</taxon>
    </lineage>
</organism>
<dbReference type="InterPro" id="IPR000835">
    <property type="entry name" value="HTH_MarR-typ"/>
</dbReference>
<dbReference type="Pfam" id="PF12802">
    <property type="entry name" value="MarR_2"/>
    <property type="match status" value="1"/>
</dbReference>
<evidence type="ECO:0000256" key="2">
    <source>
        <dbReference type="ARBA" id="ARBA00023125"/>
    </source>
</evidence>
<evidence type="ECO:0000256" key="1">
    <source>
        <dbReference type="ARBA" id="ARBA00023015"/>
    </source>
</evidence>
<dbReference type="PRINTS" id="PR00598">
    <property type="entry name" value="HTHMARR"/>
</dbReference>